<protein>
    <submittedName>
        <fullName evidence="1">Uncharacterized protein</fullName>
    </submittedName>
</protein>
<keyword evidence="2" id="KW-1185">Reference proteome</keyword>
<dbReference type="HOGENOM" id="CLU_888077_0_0_10"/>
<gene>
    <name evidence="1" type="ordered locus">Palpr_0455</name>
</gene>
<dbReference type="STRING" id="694427.Palpr_0455"/>
<dbReference type="RefSeq" id="WP_013443984.1">
    <property type="nucleotide sequence ID" value="NC_014734.1"/>
</dbReference>
<dbReference type="KEGG" id="ppn:Palpr_0455"/>
<dbReference type="OrthoDB" id="1113095at2"/>
<name>E4T1M1_PALPW</name>
<dbReference type="Proteomes" id="UP000008718">
    <property type="component" value="Chromosome"/>
</dbReference>
<accession>E4T1M1</accession>
<reference evidence="1 2" key="2">
    <citation type="journal article" date="2011" name="Stand. Genomic Sci.">
        <title>Complete genome sequence of Paludibacter propionicigenes type strain (WB4).</title>
        <authorList>
            <person name="Gronow S."/>
            <person name="Munk C."/>
            <person name="Lapidus A."/>
            <person name="Nolan M."/>
            <person name="Lucas S."/>
            <person name="Hammon N."/>
            <person name="Deshpande S."/>
            <person name="Cheng J.F."/>
            <person name="Tapia R."/>
            <person name="Han C."/>
            <person name="Goodwin L."/>
            <person name="Pitluck S."/>
            <person name="Liolios K."/>
            <person name="Ivanova N."/>
            <person name="Mavromatis K."/>
            <person name="Mikhailova N."/>
            <person name="Pati A."/>
            <person name="Chen A."/>
            <person name="Palaniappan K."/>
            <person name="Land M."/>
            <person name="Hauser L."/>
            <person name="Chang Y.J."/>
            <person name="Jeffries C.D."/>
            <person name="Brambilla E."/>
            <person name="Rohde M."/>
            <person name="Goker M."/>
            <person name="Detter J.C."/>
            <person name="Woyke T."/>
            <person name="Bristow J."/>
            <person name="Eisen J.A."/>
            <person name="Markowitz V."/>
            <person name="Hugenholtz P."/>
            <person name="Kyrpides N.C."/>
            <person name="Klenk H.P."/>
        </authorList>
    </citation>
    <scope>NUCLEOTIDE SEQUENCE [LARGE SCALE GENOMIC DNA]</scope>
    <source>
        <strain evidence="2">DSM 17365 / JCM 13257 / WB4</strain>
    </source>
</reference>
<reference key="1">
    <citation type="submission" date="2010-11" db="EMBL/GenBank/DDBJ databases">
        <title>The complete genome of Paludibacter propionicigenes DSM 17365.</title>
        <authorList>
            <consortium name="US DOE Joint Genome Institute (JGI-PGF)"/>
            <person name="Lucas S."/>
            <person name="Copeland A."/>
            <person name="Lapidus A."/>
            <person name="Bruce D."/>
            <person name="Goodwin L."/>
            <person name="Pitluck S."/>
            <person name="Kyrpides N."/>
            <person name="Mavromatis K."/>
            <person name="Ivanova N."/>
            <person name="Munk A.C."/>
            <person name="Brettin T."/>
            <person name="Detter J.C."/>
            <person name="Han C."/>
            <person name="Tapia R."/>
            <person name="Land M."/>
            <person name="Hauser L."/>
            <person name="Markowitz V."/>
            <person name="Cheng J.-F."/>
            <person name="Hugenholtz P."/>
            <person name="Woyke T."/>
            <person name="Wu D."/>
            <person name="Gronow S."/>
            <person name="Wellnitz S."/>
            <person name="Brambilla E."/>
            <person name="Klenk H.-P."/>
            <person name="Eisen J.A."/>
        </authorList>
    </citation>
    <scope>NUCLEOTIDE SEQUENCE</scope>
    <source>
        <strain>WB4</strain>
    </source>
</reference>
<evidence type="ECO:0000313" key="2">
    <source>
        <dbReference type="Proteomes" id="UP000008718"/>
    </source>
</evidence>
<dbReference type="AlphaFoldDB" id="E4T1M1"/>
<organism evidence="1 2">
    <name type="scientific">Paludibacter propionicigenes (strain DSM 17365 / JCM 13257 / WB4)</name>
    <dbReference type="NCBI Taxonomy" id="694427"/>
    <lineage>
        <taxon>Bacteria</taxon>
        <taxon>Pseudomonadati</taxon>
        <taxon>Bacteroidota</taxon>
        <taxon>Bacteroidia</taxon>
        <taxon>Bacteroidales</taxon>
        <taxon>Paludibacteraceae</taxon>
        <taxon>Paludibacter</taxon>
    </lineage>
</organism>
<sequence length="313" mass="36107">MYGKRNKKDNQIDPQIKKEIHTLNNRIVDGIVQNNISRILPDFDDRLKDNKKVVLQLMEVVKGALKVKDYRILNEFYQKNAAKKGIASVSSGTATLHDYQLTYDSHNKEMYVITSSFEDSLYQKSFTFVYAKHGDRWKLNNLQAGILKIMHKDAIDWYQQAKAEYKKGYLIDAMCHVNLATRILNPGNHMWQYNKGKEIQLFERQITKQIYSKYHFPLTVTDVPSKPVIYRVYSEVAPNGCFPLVIYTTSVDLNDMATLGNECKAIHKSIGTLFHGLDTNNDMILYKPLKSIPTGTNPENLNDHKSIFVVKTY</sequence>
<evidence type="ECO:0000313" key="1">
    <source>
        <dbReference type="EMBL" id="ADQ78615.1"/>
    </source>
</evidence>
<dbReference type="EMBL" id="CP002345">
    <property type="protein sequence ID" value="ADQ78615.1"/>
    <property type="molecule type" value="Genomic_DNA"/>
</dbReference>
<dbReference type="eggNOG" id="ENOG5032XJH">
    <property type="taxonomic scope" value="Bacteria"/>
</dbReference>
<proteinExistence type="predicted"/>